<organism evidence="13 14">
    <name type="scientific">Mariniflexile soesokkakense</name>
    <dbReference type="NCBI Taxonomy" id="1343160"/>
    <lineage>
        <taxon>Bacteria</taxon>
        <taxon>Pseudomonadati</taxon>
        <taxon>Bacteroidota</taxon>
        <taxon>Flavobacteriia</taxon>
        <taxon>Flavobacteriales</taxon>
        <taxon>Flavobacteriaceae</taxon>
        <taxon>Mariniflexile</taxon>
    </lineage>
</organism>
<proteinExistence type="inferred from homology"/>
<dbReference type="NCBIfam" id="TIGR04056">
    <property type="entry name" value="OMP_RagA_SusC"/>
    <property type="match status" value="1"/>
</dbReference>
<dbReference type="Pfam" id="PF07715">
    <property type="entry name" value="Plug"/>
    <property type="match status" value="1"/>
</dbReference>
<dbReference type="InterPro" id="IPR011662">
    <property type="entry name" value="Secretin/TonB_short_N"/>
</dbReference>
<evidence type="ECO:0000256" key="1">
    <source>
        <dbReference type="ARBA" id="ARBA00004571"/>
    </source>
</evidence>
<reference evidence="13 14" key="1">
    <citation type="submission" date="2024-01" db="EMBL/GenBank/DDBJ databases">
        <title>Mariniflexile litorale sp. nov., isolated from the shallow sediments of the Sea of Japan.</title>
        <authorList>
            <person name="Romanenko L."/>
            <person name="Bystritskaya E."/>
            <person name="Isaeva M."/>
        </authorList>
    </citation>
    <scope>NUCLEOTIDE SEQUENCE [LARGE SCALE GENOMIC DNA]</scope>
    <source>
        <strain evidence="13 14">KCTC 32427</strain>
    </source>
</reference>
<gene>
    <name evidence="13" type="ORF">VP395_13425</name>
</gene>
<dbReference type="Gene3D" id="2.170.130.10">
    <property type="entry name" value="TonB-dependent receptor, plug domain"/>
    <property type="match status" value="1"/>
</dbReference>
<dbReference type="SUPFAM" id="SSF56935">
    <property type="entry name" value="Porins"/>
    <property type="match status" value="1"/>
</dbReference>
<comment type="subcellular location">
    <subcellularLocation>
        <location evidence="1 10">Cell outer membrane</location>
        <topology evidence="1 10">Multi-pass membrane protein</topology>
    </subcellularLocation>
</comment>
<dbReference type="Pfam" id="PF13715">
    <property type="entry name" value="CarbopepD_reg_2"/>
    <property type="match status" value="1"/>
</dbReference>
<keyword evidence="13" id="KW-0675">Receptor</keyword>
<evidence type="ECO:0000256" key="6">
    <source>
        <dbReference type="ARBA" id="ARBA00023004"/>
    </source>
</evidence>
<feature type="domain" description="Secretin/TonB short N-terminal" evidence="12">
    <location>
        <begin position="67"/>
        <end position="118"/>
    </location>
</feature>
<keyword evidence="4" id="KW-0410">Iron transport</keyword>
<dbReference type="InterPro" id="IPR023996">
    <property type="entry name" value="TonB-dep_OMP_SusC/RagA"/>
</dbReference>
<evidence type="ECO:0000256" key="4">
    <source>
        <dbReference type="ARBA" id="ARBA00022496"/>
    </source>
</evidence>
<evidence type="ECO:0000256" key="2">
    <source>
        <dbReference type="ARBA" id="ARBA00022448"/>
    </source>
</evidence>
<protein>
    <submittedName>
        <fullName evidence="13">TonB-dependent receptor</fullName>
    </submittedName>
</protein>
<dbReference type="Proteomes" id="UP001416393">
    <property type="component" value="Unassembled WGS sequence"/>
</dbReference>
<dbReference type="SUPFAM" id="SSF49464">
    <property type="entry name" value="Carboxypeptidase regulatory domain-like"/>
    <property type="match status" value="1"/>
</dbReference>
<evidence type="ECO:0000313" key="13">
    <source>
        <dbReference type="EMBL" id="MEN3324737.1"/>
    </source>
</evidence>
<dbReference type="RefSeq" id="WP_346242536.1">
    <property type="nucleotide sequence ID" value="NZ_JAZHYP010000007.1"/>
</dbReference>
<dbReference type="EMBL" id="JAZHYP010000007">
    <property type="protein sequence ID" value="MEN3324737.1"/>
    <property type="molecule type" value="Genomic_DNA"/>
</dbReference>
<keyword evidence="4" id="KW-0406">Ion transport</keyword>
<keyword evidence="5 10" id="KW-0812">Transmembrane</keyword>
<evidence type="ECO:0000313" key="14">
    <source>
        <dbReference type="Proteomes" id="UP001416393"/>
    </source>
</evidence>
<accession>A0ABV0AES6</accession>
<comment type="similarity">
    <text evidence="10 11">Belongs to the TonB-dependent receptor family.</text>
</comment>
<keyword evidence="3 10" id="KW-1134">Transmembrane beta strand</keyword>
<dbReference type="SMART" id="SM00965">
    <property type="entry name" value="STN"/>
    <property type="match status" value="1"/>
</dbReference>
<comment type="caution">
    <text evidence="13">The sequence shown here is derived from an EMBL/GenBank/DDBJ whole genome shotgun (WGS) entry which is preliminary data.</text>
</comment>
<dbReference type="InterPro" id="IPR000531">
    <property type="entry name" value="Beta-barrel_TonB"/>
</dbReference>
<dbReference type="InterPro" id="IPR023997">
    <property type="entry name" value="TonB-dep_OMP_SusC/RagA_CS"/>
</dbReference>
<dbReference type="InterPro" id="IPR008969">
    <property type="entry name" value="CarboxyPept-like_regulatory"/>
</dbReference>
<evidence type="ECO:0000256" key="3">
    <source>
        <dbReference type="ARBA" id="ARBA00022452"/>
    </source>
</evidence>
<keyword evidence="8 10" id="KW-0472">Membrane</keyword>
<evidence type="ECO:0000256" key="11">
    <source>
        <dbReference type="RuleBase" id="RU003357"/>
    </source>
</evidence>
<evidence type="ECO:0000259" key="12">
    <source>
        <dbReference type="SMART" id="SM00965"/>
    </source>
</evidence>
<dbReference type="InterPro" id="IPR037066">
    <property type="entry name" value="Plug_dom_sf"/>
</dbReference>
<evidence type="ECO:0000256" key="9">
    <source>
        <dbReference type="ARBA" id="ARBA00023237"/>
    </source>
</evidence>
<evidence type="ECO:0000256" key="10">
    <source>
        <dbReference type="PROSITE-ProRule" id="PRU01360"/>
    </source>
</evidence>
<dbReference type="InterPro" id="IPR039426">
    <property type="entry name" value="TonB-dep_rcpt-like"/>
</dbReference>
<dbReference type="NCBIfam" id="TIGR04057">
    <property type="entry name" value="SusC_RagA_signa"/>
    <property type="match status" value="1"/>
</dbReference>
<sequence>MKKIHDRKGRKLPCLKFDLKMKLTTLFSIVSFFSMLANTGYTQTITLDVEDTPVSQIIDKIEATTEYRFVYNTKFVDLKRKVSIKAEEVKIENVLYDLFSNTSTSYKIRNTQIVLKDKNELLNQENIHSSIDIKKQKHVVAGTVTDTNGQPLAGANIIEKGTSNGAQSDFDGKFSIAVSNQNATLVVSYVGFATVEVAVNGQSNVKVVLNEDASGLEEVVVIGYGTVKKRDLTGAVSSVKSDDIKLAPVISPVEAIQGRVAGLDITRNDGRSNSGFNILLRGNRSLTASSEPIYIVDGIQGSINNLNPNDIESIDVLKDASSTAIYGSAGANGVIIITTKKAKDGKIQVDFDSYVSINGNPSYPSPLTGDAWLNYLREGYIASGNPTPNDRDAVLSAWNLSPTILNPYINNSKYIDWVDETFKTGIQTNNTLSIRGGTDKVQASFSMGYNKTEGVYKDDFTNVYTMRGDLNIKATDWAKFGITTGLIFRDRESNRSRINKSFGIIPLGDAYNENGDINQFPVDGMTDLVSVLANNIPGTYKNNNKYYNIIANPYAEFTLAKDLTVKSILGVSLSNSRTGEFKSDHTYLMLTGSENAIRSGAYSTSLGYSYTWENILNYKVILNEDHDLGATFITSYAKNQNEESYAYSEGFLYDDFSFYNIDAGLNPRVSSDYYIKKRMSYAGRLNYSYKGKYLLTGSIRYDGVSQLANNRWDAFPAGAVAWRISDENFMQGTNQWLSNLKLRAGYGVSGNTNIDPYVTRSETTNGPDALNFGSGQVLTTIPTEFIGNSDLSWEKSYNLNIGLDFGLLHNRIDGSIEWYNTDTKDVIYERALPSTIGGVTPKTQYAQYGNIAEMNNHGIELTLTSTNVRTKDFQWNSTLTFARNWEEINAISLGDNVSLDDLISEGLFIASPKDVFYNYKKIGIWQLGEEADAAVFGLQPGDTKIETSLTKISDGVWGRTIIDGSGNAVDEQYTASNPYAINPTDDRQIIGQAAPKWTAGFQNTFKYKNFDLSIYATVRWGQMIDGELLGYFKQGVINLPDNYDYWTPTNPTNDFPRPYTTRSTPLSAPNLGLTNVDASYIKIKNITLGYSLPESFARSIGATNFRVYGTVYNSLVITKSHLLDGLDPETRASDSFPLYKQMVFGLNMSF</sequence>
<dbReference type="Pfam" id="PF00593">
    <property type="entry name" value="TonB_dep_Rec_b-barrel"/>
    <property type="match status" value="1"/>
</dbReference>
<keyword evidence="9 10" id="KW-0998">Cell outer membrane</keyword>
<keyword evidence="6" id="KW-0408">Iron</keyword>
<name>A0ABV0AES6_9FLAO</name>
<dbReference type="PROSITE" id="PS52016">
    <property type="entry name" value="TONB_DEPENDENT_REC_3"/>
    <property type="match status" value="1"/>
</dbReference>
<dbReference type="Gene3D" id="2.60.40.1120">
    <property type="entry name" value="Carboxypeptidase-like, regulatory domain"/>
    <property type="match status" value="1"/>
</dbReference>
<evidence type="ECO:0000256" key="7">
    <source>
        <dbReference type="ARBA" id="ARBA00023077"/>
    </source>
</evidence>
<keyword evidence="14" id="KW-1185">Reference proteome</keyword>
<dbReference type="InterPro" id="IPR036942">
    <property type="entry name" value="Beta-barrel_TonB_sf"/>
</dbReference>
<evidence type="ECO:0000256" key="5">
    <source>
        <dbReference type="ARBA" id="ARBA00022692"/>
    </source>
</evidence>
<keyword evidence="2 10" id="KW-0813">Transport</keyword>
<keyword evidence="7 11" id="KW-0798">TonB box</keyword>
<evidence type="ECO:0000256" key="8">
    <source>
        <dbReference type="ARBA" id="ARBA00023136"/>
    </source>
</evidence>
<dbReference type="InterPro" id="IPR012910">
    <property type="entry name" value="Plug_dom"/>
</dbReference>
<dbReference type="Gene3D" id="2.40.170.20">
    <property type="entry name" value="TonB-dependent receptor, beta-barrel domain"/>
    <property type="match status" value="1"/>
</dbReference>